<dbReference type="Proteomes" id="UP000249185">
    <property type="component" value="Unassembled WGS sequence"/>
</dbReference>
<evidence type="ECO:0000313" key="2">
    <source>
        <dbReference type="Proteomes" id="UP000249185"/>
    </source>
</evidence>
<protein>
    <submittedName>
        <fullName evidence="1">Uncharacterized protein</fullName>
    </submittedName>
</protein>
<comment type="caution">
    <text evidence="1">The sequence shown here is derived from an EMBL/GenBank/DDBJ whole genome shotgun (WGS) entry which is preliminary data.</text>
</comment>
<dbReference type="EMBL" id="QFPW01000006">
    <property type="protein sequence ID" value="PZQ49737.1"/>
    <property type="molecule type" value="Genomic_DNA"/>
</dbReference>
<gene>
    <name evidence="1" type="ORF">DI556_09710</name>
</gene>
<name>A0A2W5PXW6_RHOSU</name>
<dbReference type="AlphaFoldDB" id="A0A2W5PXW6"/>
<sequence>MTRIVMERCDDLSMALNVYTALSQERGGVDLVLAIDGSERAKLPHRASMPKNWFGCFHTMIGLCDGDTSLLDNVTDLFSGIPIDGWQPSLEAMLCAAEDYVMIFDAFPISDMHQDAPPEEENPLYLVNYALMVAKSGGLSSRDLDALACGPGVVTLDDLCSAIEAEVRSRRGITAVAQ</sequence>
<evidence type="ECO:0000313" key="1">
    <source>
        <dbReference type="EMBL" id="PZQ49737.1"/>
    </source>
</evidence>
<proteinExistence type="predicted"/>
<organism evidence="1 2">
    <name type="scientific">Rhodovulum sulfidophilum</name>
    <name type="common">Rhodobacter sulfidophilus</name>
    <dbReference type="NCBI Taxonomy" id="35806"/>
    <lineage>
        <taxon>Bacteria</taxon>
        <taxon>Pseudomonadati</taxon>
        <taxon>Pseudomonadota</taxon>
        <taxon>Alphaproteobacteria</taxon>
        <taxon>Rhodobacterales</taxon>
        <taxon>Paracoccaceae</taxon>
        <taxon>Rhodovulum</taxon>
    </lineage>
</organism>
<accession>A0A2W5PXW6</accession>
<reference evidence="1 2" key="1">
    <citation type="submission" date="2017-08" db="EMBL/GenBank/DDBJ databases">
        <title>Infants hospitalized years apart are colonized by the same room-sourced microbial strains.</title>
        <authorList>
            <person name="Brooks B."/>
            <person name="Olm M.R."/>
            <person name="Firek B.A."/>
            <person name="Baker R."/>
            <person name="Thomas B.C."/>
            <person name="Morowitz M.J."/>
            <person name="Banfield J.F."/>
        </authorList>
    </citation>
    <scope>NUCLEOTIDE SEQUENCE [LARGE SCALE GENOMIC DNA]</scope>
    <source>
        <strain evidence="1">S2_005_002_R2_34</strain>
    </source>
</reference>